<evidence type="ECO:0000256" key="3">
    <source>
        <dbReference type="SAM" id="SignalP"/>
    </source>
</evidence>
<dbReference type="AlphaFoldDB" id="A0AAD6SC85"/>
<comment type="similarity">
    <text evidence="1">Belongs to the short-chain dehydrogenases/reductases (SDR) family.</text>
</comment>
<dbReference type="PANTHER" id="PTHR24320:SF283">
    <property type="entry name" value="RETINOL DEHYDROGENASE 11"/>
    <property type="match status" value="1"/>
</dbReference>
<evidence type="ECO:0000313" key="5">
    <source>
        <dbReference type="Proteomes" id="UP001218188"/>
    </source>
</evidence>
<evidence type="ECO:0000313" key="4">
    <source>
        <dbReference type="EMBL" id="KAJ7022872.1"/>
    </source>
</evidence>
<gene>
    <name evidence="4" type="ORF">C8F04DRAFT_1402096</name>
</gene>
<dbReference type="EMBL" id="JARJCM010000200">
    <property type="protein sequence ID" value="KAJ7022872.1"/>
    <property type="molecule type" value="Genomic_DNA"/>
</dbReference>
<keyword evidence="5" id="KW-1185">Reference proteome</keyword>
<organism evidence="4 5">
    <name type="scientific">Mycena alexandri</name>
    <dbReference type="NCBI Taxonomy" id="1745969"/>
    <lineage>
        <taxon>Eukaryota</taxon>
        <taxon>Fungi</taxon>
        <taxon>Dikarya</taxon>
        <taxon>Basidiomycota</taxon>
        <taxon>Agaricomycotina</taxon>
        <taxon>Agaricomycetes</taxon>
        <taxon>Agaricomycetidae</taxon>
        <taxon>Agaricales</taxon>
        <taxon>Marasmiineae</taxon>
        <taxon>Mycenaceae</taxon>
        <taxon>Mycena</taxon>
    </lineage>
</organism>
<reference evidence="4" key="1">
    <citation type="submission" date="2023-03" db="EMBL/GenBank/DDBJ databases">
        <title>Massive genome expansion in bonnet fungi (Mycena s.s.) driven by repeated elements and novel gene families across ecological guilds.</title>
        <authorList>
            <consortium name="Lawrence Berkeley National Laboratory"/>
            <person name="Harder C.B."/>
            <person name="Miyauchi S."/>
            <person name="Viragh M."/>
            <person name="Kuo A."/>
            <person name="Thoen E."/>
            <person name="Andreopoulos B."/>
            <person name="Lu D."/>
            <person name="Skrede I."/>
            <person name="Drula E."/>
            <person name="Henrissat B."/>
            <person name="Morin E."/>
            <person name="Kohler A."/>
            <person name="Barry K."/>
            <person name="LaButti K."/>
            <person name="Morin E."/>
            <person name="Salamov A."/>
            <person name="Lipzen A."/>
            <person name="Mereny Z."/>
            <person name="Hegedus B."/>
            <person name="Baldrian P."/>
            <person name="Stursova M."/>
            <person name="Weitz H."/>
            <person name="Taylor A."/>
            <person name="Grigoriev I.V."/>
            <person name="Nagy L.G."/>
            <person name="Martin F."/>
            <person name="Kauserud H."/>
        </authorList>
    </citation>
    <scope>NUCLEOTIDE SEQUENCE</scope>
    <source>
        <strain evidence="4">CBHHK200</strain>
    </source>
</reference>
<dbReference type="Proteomes" id="UP001218188">
    <property type="component" value="Unassembled WGS sequence"/>
</dbReference>
<dbReference type="InterPro" id="IPR036291">
    <property type="entry name" value="NAD(P)-bd_dom_sf"/>
</dbReference>
<dbReference type="Gene3D" id="3.40.50.720">
    <property type="entry name" value="NAD(P)-binding Rossmann-like Domain"/>
    <property type="match status" value="1"/>
</dbReference>
<comment type="caution">
    <text evidence="4">The sequence shown here is derived from an EMBL/GenBank/DDBJ whole genome shotgun (WGS) entry which is preliminary data.</text>
</comment>
<proteinExistence type="inferred from homology"/>
<feature type="chain" id="PRO_5041914655" evidence="3">
    <location>
        <begin position="31"/>
        <end position="342"/>
    </location>
</feature>
<accession>A0AAD6SC85</accession>
<sequence>MKKYKLPWRSLKLSLFSSILTMSFTSTTTAQEVATVLADQIEGKNVLITGTSINGIGFETARVLAKYANLVIITGYNSERLTLSKEAIEKEVPGANIRSLVLDLSSRVAVRKAATEVNAYPEPIHVLINNAAAAVGKFKLTVDGLENQIATDHINPFLFTKLLTPKLLAALTSTYTPRVLFVSSGGHALVPGGVNLTTLAHPDPEKYAPYPTYWEAKSANILTAIELSKRAEGKINAYSLNPGLIFTNGFQKEDSKVELIAMGLILPDGSPNKEGWPWKTIPQGAATTVVTAFDPKLDDKSGSYLDDCVEANDQIAPSSSDPETAAKLWEITEEILGEAFVF</sequence>
<keyword evidence="3" id="KW-0732">Signal</keyword>
<dbReference type="Pfam" id="PF00106">
    <property type="entry name" value="adh_short"/>
    <property type="match status" value="1"/>
</dbReference>
<dbReference type="GO" id="GO:0016491">
    <property type="term" value="F:oxidoreductase activity"/>
    <property type="evidence" value="ECO:0007669"/>
    <property type="project" value="UniProtKB-KW"/>
</dbReference>
<dbReference type="InterPro" id="IPR002347">
    <property type="entry name" value="SDR_fam"/>
</dbReference>
<keyword evidence="2" id="KW-0560">Oxidoreductase</keyword>
<protein>
    <submittedName>
        <fullName evidence="4">NAD-P-binding protein</fullName>
    </submittedName>
</protein>
<evidence type="ECO:0000256" key="2">
    <source>
        <dbReference type="ARBA" id="ARBA00023002"/>
    </source>
</evidence>
<name>A0AAD6SC85_9AGAR</name>
<dbReference type="PANTHER" id="PTHR24320">
    <property type="entry name" value="RETINOL DEHYDROGENASE"/>
    <property type="match status" value="1"/>
</dbReference>
<evidence type="ECO:0000256" key="1">
    <source>
        <dbReference type="ARBA" id="ARBA00006484"/>
    </source>
</evidence>
<dbReference type="SUPFAM" id="SSF51735">
    <property type="entry name" value="NAD(P)-binding Rossmann-fold domains"/>
    <property type="match status" value="1"/>
</dbReference>
<feature type="signal peptide" evidence="3">
    <location>
        <begin position="1"/>
        <end position="30"/>
    </location>
</feature>